<dbReference type="EMBL" id="BARU01023149">
    <property type="protein sequence ID" value="GAH49777.1"/>
    <property type="molecule type" value="Genomic_DNA"/>
</dbReference>
<dbReference type="SUPFAM" id="SSF51735">
    <property type="entry name" value="NAD(P)-binding Rossmann-fold domains"/>
    <property type="match status" value="1"/>
</dbReference>
<organism evidence="4">
    <name type="scientific">marine sediment metagenome</name>
    <dbReference type="NCBI Taxonomy" id="412755"/>
    <lineage>
        <taxon>unclassified sequences</taxon>
        <taxon>metagenomes</taxon>
        <taxon>ecological metagenomes</taxon>
    </lineage>
</organism>
<feature type="non-terminal residue" evidence="4">
    <location>
        <position position="177"/>
    </location>
</feature>
<dbReference type="InterPro" id="IPR036291">
    <property type="entry name" value="NAD(P)-bd_dom_sf"/>
</dbReference>
<dbReference type="GO" id="GO:0008839">
    <property type="term" value="F:4-hydroxy-tetrahydrodipicolinate reductase"/>
    <property type="evidence" value="ECO:0007669"/>
    <property type="project" value="InterPro"/>
</dbReference>
<sequence>MEKIKVIQVGLGAIGKGVTKALVEKKRVEIVGALDIDKDKVGKDLGEVAGISRQLGVIVTDDADSLFSKTQADVVINATTYSPMHVLYQETTQPIEQGMNIITSGVEGSRPFYADPVIADKLDKLLRKHGVTYLGTGDSTAQDRIIMTLLEQCTKVHKIQVTQSGNAETLSKAAART</sequence>
<evidence type="ECO:0000256" key="1">
    <source>
        <dbReference type="ARBA" id="ARBA00022857"/>
    </source>
</evidence>
<evidence type="ECO:0000259" key="3">
    <source>
        <dbReference type="Pfam" id="PF01113"/>
    </source>
</evidence>
<evidence type="ECO:0000256" key="2">
    <source>
        <dbReference type="ARBA" id="ARBA00023002"/>
    </source>
</evidence>
<dbReference type="Gene3D" id="3.40.50.720">
    <property type="entry name" value="NAD(P)-binding Rossmann-like Domain"/>
    <property type="match status" value="1"/>
</dbReference>
<proteinExistence type="predicted"/>
<comment type="caution">
    <text evidence="4">The sequence shown here is derived from an EMBL/GenBank/DDBJ whole genome shotgun (WGS) entry which is preliminary data.</text>
</comment>
<dbReference type="CDD" id="cd24146">
    <property type="entry name" value="nat-AmDH_N_like"/>
    <property type="match status" value="1"/>
</dbReference>
<dbReference type="Pfam" id="PF01113">
    <property type="entry name" value="DapB_N"/>
    <property type="match status" value="1"/>
</dbReference>
<gene>
    <name evidence="4" type="ORF">S03H2_37597</name>
</gene>
<feature type="domain" description="Dihydrodipicolinate reductase N-terminal" evidence="3">
    <location>
        <begin position="4"/>
        <end position="87"/>
    </location>
</feature>
<dbReference type="InterPro" id="IPR000846">
    <property type="entry name" value="DapB_N"/>
</dbReference>
<evidence type="ECO:0000313" key="4">
    <source>
        <dbReference type="EMBL" id="GAH49777.1"/>
    </source>
</evidence>
<keyword evidence="2" id="KW-0560">Oxidoreductase</keyword>
<keyword evidence="1" id="KW-0521">NADP</keyword>
<dbReference type="GO" id="GO:0009089">
    <property type="term" value="P:lysine biosynthetic process via diaminopimelate"/>
    <property type="evidence" value="ECO:0007669"/>
    <property type="project" value="InterPro"/>
</dbReference>
<dbReference type="AlphaFoldDB" id="X1FXQ0"/>
<reference evidence="4" key="1">
    <citation type="journal article" date="2014" name="Front. Microbiol.">
        <title>High frequency of phylogenetically diverse reductive dehalogenase-homologous genes in deep subseafloor sedimentary metagenomes.</title>
        <authorList>
            <person name="Kawai M."/>
            <person name="Futagami T."/>
            <person name="Toyoda A."/>
            <person name="Takaki Y."/>
            <person name="Nishi S."/>
            <person name="Hori S."/>
            <person name="Arai W."/>
            <person name="Tsubouchi T."/>
            <person name="Morono Y."/>
            <person name="Uchiyama I."/>
            <person name="Ito T."/>
            <person name="Fujiyama A."/>
            <person name="Inagaki F."/>
            <person name="Takami H."/>
        </authorList>
    </citation>
    <scope>NUCLEOTIDE SEQUENCE</scope>
    <source>
        <strain evidence="4">Expedition CK06-06</strain>
    </source>
</reference>
<name>X1FXQ0_9ZZZZ</name>
<protein>
    <recommendedName>
        <fullName evidence="3">Dihydrodipicolinate reductase N-terminal domain-containing protein</fullName>
    </recommendedName>
</protein>
<accession>X1FXQ0</accession>